<reference evidence="2 3" key="1">
    <citation type="submission" date="2021-08" db="EMBL/GenBank/DDBJ databases">
        <title>Draft genome sequence of Spirulina subsalsa with high tolerance to salinity and hype-accumulation of phycocyanin.</title>
        <authorList>
            <person name="Pei H."/>
            <person name="Jiang L."/>
        </authorList>
    </citation>
    <scope>NUCLEOTIDE SEQUENCE [LARGE SCALE GENOMIC DNA]</scope>
    <source>
        <strain evidence="2 3">FACHB-351</strain>
    </source>
</reference>
<feature type="transmembrane region" description="Helical" evidence="1">
    <location>
        <begin position="124"/>
        <end position="144"/>
    </location>
</feature>
<comment type="caution">
    <text evidence="2">The sequence shown here is derived from an EMBL/GenBank/DDBJ whole genome shotgun (WGS) entry which is preliminary data.</text>
</comment>
<keyword evidence="3" id="KW-1185">Reference proteome</keyword>
<keyword evidence="1" id="KW-0472">Membrane</keyword>
<feature type="transmembrane region" description="Helical" evidence="1">
    <location>
        <begin position="7"/>
        <end position="24"/>
    </location>
</feature>
<evidence type="ECO:0000256" key="1">
    <source>
        <dbReference type="SAM" id="Phobius"/>
    </source>
</evidence>
<organism evidence="2 3">
    <name type="scientific">Spirulina subsalsa FACHB-351</name>
    <dbReference type="NCBI Taxonomy" id="234711"/>
    <lineage>
        <taxon>Bacteria</taxon>
        <taxon>Bacillati</taxon>
        <taxon>Cyanobacteriota</taxon>
        <taxon>Cyanophyceae</taxon>
        <taxon>Spirulinales</taxon>
        <taxon>Spirulinaceae</taxon>
        <taxon>Spirulina</taxon>
    </lineage>
</organism>
<keyword evidence="1" id="KW-1133">Transmembrane helix</keyword>
<feature type="transmembrane region" description="Helical" evidence="1">
    <location>
        <begin position="53"/>
        <end position="74"/>
    </location>
</feature>
<name>A0ABT3LB32_9CYAN</name>
<dbReference type="RefSeq" id="WP_265266643.1">
    <property type="nucleotide sequence ID" value="NZ_JAIHOM010000166.1"/>
</dbReference>
<feature type="transmembrane region" description="Helical" evidence="1">
    <location>
        <begin position="89"/>
        <end position="109"/>
    </location>
</feature>
<sequence length="151" mass="16658">MIPRLLATAYLITLWLGYIAIGWLLAAWRASPWIIGLSGVMVLYLGKAGMGGLVLVNMWVLILMAWSAAFKVWFSGVFLPYVPQYSGPLWASFLLLLWTITLLLVLGLAQGKKPLILLGVSPRFIPYALGLGGLSALIIGQIIYHQFTPHY</sequence>
<dbReference type="EMBL" id="JAIHOM010000166">
    <property type="protein sequence ID" value="MCW6038722.1"/>
    <property type="molecule type" value="Genomic_DNA"/>
</dbReference>
<dbReference type="Proteomes" id="UP001526426">
    <property type="component" value="Unassembled WGS sequence"/>
</dbReference>
<evidence type="ECO:0000313" key="3">
    <source>
        <dbReference type="Proteomes" id="UP001526426"/>
    </source>
</evidence>
<gene>
    <name evidence="2" type="ORF">K4A83_20955</name>
</gene>
<keyword evidence="1" id="KW-0812">Transmembrane</keyword>
<evidence type="ECO:0000313" key="2">
    <source>
        <dbReference type="EMBL" id="MCW6038722.1"/>
    </source>
</evidence>
<feature type="transmembrane region" description="Helical" evidence="1">
    <location>
        <begin position="30"/>
        <end position="46"/>
    </location>
</feature>
<proteinExistence type="predicted"/>
<protein>
    <submittedName>
        <fullName evidence="2">Uncharacterized protein</fullName>
    </submittedName>
</protein>
<accession>A0ABT3LB32</accession>